<name>A0A9P5S5T5_9FUNG</name>
<dbReference type="AlphaFoldDB" id="A0A9P5S5T5"/>
<dbReference type="InterPro" id="IPR006597">
    <property type="entry name" value="Sel1-like"/>
</dbReference>
<reference evidence="3" key="1">
    <citation type="journal article" date="2020" name="Fungal Divers.">
        <title>Resolving the Mortierellaceae phylogeny through synthesis of multi-gene phylogenetics and phylogenomics.</title>
        <authorList>
            <person name="Vandepol N."/>
            <person name="Liber J."/>
            <person name="Desiro A."/>
            <person name="Na H."/>
            <person name="Kennedy M."/>
            <person name="Barry K."/>
            <person name="Grigoriev I.V."/>
            <person name="Miller A.N."/>
            <person name="O'Donnell K."/>
            <person name="Stajich J.E."/>
            <person name="Bonito G."/>
        </authorList>
    </citation>
    <scope>NUCLEOTIDE SEQUENCE</scope>
    <source>
        <strain evidence="3">NRRL 6426</strain>
    </source>
</reference>
<dbReference type="PANTHER" id="PTHR11102">
    <property type="entry name" value="SEL-1-LIKE PROTEIN"/>
    <property type="match status" value="1"/>
</dbReference>
<feature type="region of interest" description="Disordered" evidence="2">
    <location>
        <begin position="153"/>
        <end position="239"/>
    </location>
</feature>
<dbReference type="OrthoDB" id="2438558at2759"/>
<comment type="caution">
    <text evidence="3">The sequence shown here is derived from an EMBL/GenBank/DDBJ whole genome shotgun (WGS) entry which is preliminary data.</text>
</comment>
<evidence type="ECO:0008006" key="5">
    <source>
        <dbReference type="Google" id="ProtNLM"/>
    </source>
</evidence>
<dbReference type="EMBL" id="JAAAUQ010000144">
    <property type="protein sequence ID" value="KAF9153944.1"/>
    <property type="molecule type" value="Genomic_DNA"/>
</dbReference>
<dbReference type="InterPro" id="IPR011990">
    <property type="entry name" value="TPR-like_helical_dom_sf"/>
</dbReference>
<dbReference type="Gene3D" id="1.25.40.10">
    <property type="entry name" value="Tetratricopeptide repeat domain"/>
    <property type="match status" value="2"/>
</dbReference>
<dbReference type="SMART" id="SM00671">
    <property type="entry name" value="SEL1"/>
    <property type="match status" value="7"/>
</dbReference>
<gene>
    <name evidence="3" type="ORF">BG015_002250</name>
</gene>
<evidence type="ECO:0000313" key="4">
    <source>
        <dbReference type="Proteomes" id="UP000748756"/>
    </source>
</evidence>
<dbReference type="SUPFAM" id="SSF81901">
    <property type="entry name" value="HCP-like"/>
    <property type="match status" value="2"/>
</dbReference>
<dbReference type="Proteomes" id="UP000748756">
    <property type="component" value="Unassembled WGS sequence"/>
</dbReference>
<keyword evidence="4" id="KW-1185">Reference proteome</keyword>
<protein>
    <recommendedName>
        <fullName evidence="5">HCP-like protein</fullName>
    </recommendedName>
</protein>
<proteinExistence type="inferred from homology"/>
<evidence type="ECO:0000256" key="2">
    <source>
        <dbReference type="SAM" id="MobiDB-lite"/>
    </source>
</evidence>
<sequence>MTIQKTPSHVQAVRRVYDNGQPSTASDTIHLVCYPDPFSGENILLWDDIKAAFDNVVHVRSGTVVLPFIKGANFKNLDPLRIAAVPGVTLDVVVRGQDAPQDSSHAGTITNTAPRRNPVYGLENTAMDNYTHIDKPADIIVLSQLMSRRRSWETLGSDHARPNIAATSNSAARNPVYGDESKAMDNYTHIDNPATAPLRRAPHAILDDQSSSTTNIHTPQSRLSTDQSQPRAPQEQPSNLTKHFTNTMANANLGDKVAQVALGRMYKTGRGVKQDYRTAVEWFLKAANQGYADAQLELGQLYRDGSGVEKDYSTALEWLRKAGEQGHAGAQNEIGNMYHTGLGVPQDHALALEWYLKSAEQGTAVAQGNVGDLYQKGDGIPQDYGQAMYWYTKAAEQGDVESQNHLGIIYASGHGVRKDESIAKEWFLKAASQGKAAAQNSLGVLYQHGRGVPQDHSLALKWYRKGADQGFAVAEYNIGLMYENGGGVEIDRAKALAWYRKAANRGNADAEYRIDVLERQSGKDKDGKKRGLLKRLFN</sequence>
<accession>A0A9P5S5T5</accession>
<evidence type="ECO:0000313" key="3">
    <source>
        <dbReference type="EMBL" id="KAF9153944.1"/>
    </source>
</evidence>
<organism evidence="3 4">
    <name type="scientific">Linnemannia schmuckeri</name>
    <dbReference type="NCBI Taxonomy" id="64567"/>
    <lineage>
        <taxon>Eukaryota</taxon>
        <taxon>Fungi</taxon>
        <taxon>Fungi incertae sedis</taxon>
        <taxon>Mucoromycota</taxon>
        <taxon>Mortierellomycotina</taxon>
        <taxon>Mortierellomycetes</taxon>
        <taxon>Mortierellales</taxon>
        <taxon>Mortierellaceae</taxon>
        <taxon>Linnemannia</taxon>
    </lineage>
</organism>
<dbReference type="InterPro" id="IPR050767">
    <property type="entry name" value="Sel1_AlgK"/>
</dbReference>
<comment type="similarity">
    <text evidence="1">Belongs to the sel-1 family.</text>
</comment>
<dbReference type="Pfam" id="PF08238">
    <property type="entry name" value="Sel1"/>
    <property type="match status" value="7"/>
</dbReference>
<evidence type="ECO:0000256" key="1">
    <source>
        <dbReference type="ARBA" id="ARBA00038101"/>
    </source>
</evidence>
<feature type="compositionally biased region" description="Polar residues" evidence="2">
    <location>
        <begin position="208"/>
        <end position="239"/>
    </location>
</feature>
<dbReference type="PANTHER" id="PTHR11102:SF160">
    <property type="entry name" value="ERAD-ASSOCIATED E3 UBIQUITIN-PROTEIN LIGASE COMPONENT HRD3"/>
    <property type="match status" value="1"/>
</dbReference>